<organism evidence="2 3">
    <name type="scientific">Flavobacterium cyanobacteriorum</name>
    <dbReference type="NCBI Taxonomy" id="2022802"/>
    <lineage>
        <taxon>Bacteria</taxon>
        <taxon>Pseudomonadati</taxon>
        <taxon>Bacteroidota</taxon>
        <taxon>Flavobacteriia</taxon>
        <taxon>Flavobacteriales</taxon>
        <taxon>Flavobacteriaceae</taxon>
        <taxon>Flavobacterium</taxon>
    </lineage>
</organism>
<dbReference type="OrthoDB" id="5903604at2"/>
<reference evidence="2 3" key="1">
    <citation type="submission" date="2017-07" db="EMBL/GenBank/DDBJ databases">
        <title>Flavobacterium cyanobacteriorum sp. nov., isolated from cyanobacterial aggregates in a eutrophic lake.</title>
        <authorList>
            <person name="Cai H."/>
        </authorList>
    </citation>
    <scope>NUCLEOTIDE SEQUENCE [LARGE SCALE GENOMIC DNA]</scope>
    <source>
        <strain evidence="2 3">TH021</strain>
    </source>
</reference>
<name>A0A255YTT8_9FLAO</name>
<evidence type="ECO:0000313" key="2">
    <source>
        <dbReference type="EMBL" id="OYQ31850.1"/>
    </source>
</evidence>
<feature type="coiled-coil region" evidence="1">
    <location>
        <begin position="63"/>
        <end position="90"/>
    </location>
</feature>
<evidence type="ECO:0000313" key="3">
    <source>
        <dbReference type="Proteomes" id="UP000216605"/>
    </source>
</evidence>
<dbReference type="RefSeq" id="WP_094417105.1">
    <property type="nucleotide sequence ID" value="NZ_NOXV01000306.1"/>
</dbReference>
<evidence type="ECO:0000256" key="1">
    <source>
        <dbReference type="SAM" id="Coils"/>
    </source>
</evidence>
<dbReference type="EMBL" id="NOXV01000306">
    <property type="protein sequence ID" value="OYQ31850.1"/>
    <property type="molecule type" value="Genomic_DNA"/>
</dbReference>
<accession>A0A255YTT8</accession>
<keyword evidence="1" id="KW-0175">Coiled coil</keyword>
<keyword evidence="3" id="KW-1185">Reference proteome</keyword>
<dbReference type="Pfam" id="PF14253">
    <property type="entry name" value="AbiH"/>
    <property type="match status" value="1"/>
</dbReference>
<dbReference type="Proteomes" id="UP000216605">
    <property type="component" value="Unassembled WGS sequence"/>
</dbReference>
<sequence length="321" mass="38120">MVFVFFVTSKVNFELKTNHSFFYCLGRYCFKNTFFSKICDTRAIINWVDIENEYYKLLKECLKKRENTQVKKLNEEFEDVKKLLEQYLIEEVEEKYILSVSDNVSDIFKKKNYDHKEAERFLKELQSVDSKIYEAKIQNPLLTGTAFKIDTIKFLNFNYTSLLSTSILNLEKNIFKEIQIHGKLNDPNNKVNFGFGDEMDDDYGAIEKKDDNEYLKNIKSFAYLNTSNYKKTIDFLELDKFQVYIMGHSCGLSDRILLNKIFEHKNCCSIKIYYHKNGDNDNYTDIAQNISRHFNKKEMMRERIVNKTLCEPLPQTQLPLK</sequence>
<dbReference type="InterPro" id="IPR025935">
    <property type="entry name" value="AbiH"/>
</dbReference>
<proteinExistence type="predicted"/>
<protein>
    <recommendedName>
        <fullName evidence="4">Bacteriophage abortive infection AbiH</fullName>
    </recommendedName>
</protein>
<dbReference type="AlphaFoldDB" id="A0A255YTT8"/>
<comment type="caution">
    <text evidence="2">The sequence shown here is derived from an EMBL/GenBank/DDBJ whole genome shotgun (WGS) entry which is preliminary data.</text>
</comment>
<gene>
    <name evidence="2" type="ORF">CHU92_15250</name>
</gene>
<evidence type="ECO:0008006" key="4">
    <source>
        <dbReference type="Google" id="ProtNLM"/>
    </source>
</evidence>